<evidence type="ECO:0000256" key="1">
    <source>
        <dbReference type="ARBA" id="ARBA00004141"/>
    </source>
</evidence>
<accession>A0ABX7NRP8</accession>
<gene>
    <name evidence="8" type="ORF">JY651_41325</name>
</gene>
<dbReference type="PANTHER" id="PTHR13414">
    <property type="entry name" value="HUEL-CATION TRANSPORTER"/>
    <property type="match status" value="1"/>
</dbReference>
<dbReference type="NCBIfam" id="TIGR01297">
    <property type="entry name" value="CDF"/>
    <property type="match status" value="1"/>
</dbReference>
<keyword evidence="3 6" id="KW-0812">Transmembrane</keyword>
<protein>
    <submittedName>
        <fullName evidence="8">Cation diffusion facilitator family transporter</fullName>
    </submittedName>
</protein>
<name>A0ABX7NRP8_9BACT</name>
<evidence type="ECO:0000313" key="9">
    <source>
        <dbReference type="Proteomes" id="UP000662747"/>
    </source>
</evidence>
<dbReference type="Proteomes" id="UP000662747">
    <property type="component" value="Chromosome"/>
</dbReference>
<evidence type="ECO:0000256" key="2">
    <source>
        <dbReference type="ARBA" id="ARBA00022448"/>
    </source>
</evidence>
<dbReference type="SUPFAM" id="SSF161111">
    <property type="entry name" value="Cation efflux protein transmembrane domain-like"/>
    <property type="match status" value="1"/>
</dbReference>
<dbReference type="EMBL" id="CP071090">
    <property type="protein sequence ID" value="QSQ21554.1"/>
    <property type="molecule type" value="Genomic_DNA"/>
</dbReference>
<dbReference type="InterPro" id="IPR002524">
    <property type="entry name" value="Cation_efflux"/>
</dbReference>
<dbReference type="InterPro" id="IPR027469">
    <property type="entry name" value="Cation_efflux_TMD_sf"/>
</dbReference>
<evidence type="ECO:0000256" key="3">
    <source>
        <dbReference type="ARBA" id="ARBA00022692"/>
    </source>
</evidence>
<dbReference type="InterPro" id="IPR040177">
    <property type="entry name" value="SLC30A9"/>
</dbReference>
<keyword evidence="5 6" id="KW-0472">Membrane</keyword>
<feature type="transmembrane region" description="Helical" evidence="6">
    <location>
        <begin position="160"/>
        <end position="186"/>
    </location>
</feature>
<dbReference type="InterPro" id="IPR058533">
    <property type="entry name" value="Cation_efflux_TM"/>
</dbReference>
<keyword evidence="4 6" id="KW-1133">Transmembrane helix</keyword>
<reference evidence="8 9" key="1">
    <citation type="submission" date="2021-02" db="EMBL/GenBank/DDBJ databases">
        <title>De Novo genome assembly of isolated myxobacteria.</title>
        <authorList>
            <person name="Stevens D.C."/>
        </authorList>
    </citation>
    <scope>NUCLEOTIDE SEQUENCE [LARGE SCALE GENOMIC DNA]</scope>
    <source>
        <strain evidence="9">SCPEA02</strain>
    </source>
</reference>
<feature type="transmembrane region" description="Helical" evidence="6">
    <location>
        <begin position="12"/>
        <end position="31"/>
    </location>
</feature>
<evidence type="ECO:0000256" key="4">
    <source>
        <dbReference type="ARBA" id="ARBA00022989"/>
    </source>
</evidence>
<feature type="transmembrane region" description="Helical" evidence="6">
    <location>
        <begin position="192"/>
        <end position="214"/>
    </location>
</feature>
<dbReference type="RefSeq" id="WP_206723131.1">
    <property type="nucleotide sequence ID" value="NZ_CP071090.1"/>
</dbReference>
<feature type="domain" description="Cation efflux protein transmembrane" evidence="7">
    <location>
        <begin position="11"/>
        <end position="221"/>
    </location>
</feature>
<dbReference type="PANTHER" id="PTHR13414:SF9">
    <property type="entry name" value="PROTON-COUPLED ZINC ANTIPORTER SLC30A9, MITOCHONDRIAL"/>
    <property type="match status" value="1"/>
</dbReference>
<comment type="subcellular location">
    <subcellularLocation>
        <location evidence="1">Membrane</location>
        <topology evidence="1">Multi-pass membrane protein</topology>
    </subcellularLocation>
</comment>
<keyword evidence="2" id="KW-0813">Transport</keyword>
<evidence type="ECO:0000259" key="7">
    <source>
        <dbReference type="Pfam" id="PF01545"/>
    </source>
</evidence>
<sequence>MAAPASSLTSVLVALSGNTLVTLVKFIAFLLSGSGAMLSEAIHSAADTGNQVLLFLGLKRGSRERDASFHYGYGGERFIFGILSASGIFFVGCGVTVYHGIQSLLHPHTPEIGPVTFAVLGFSFLVEGGVLVFAVRGMLEAASGLGMPFFRYVREKADPAAVAILLEDGAAVLGLVLATVGILLAYLTGNPVFDAAASIIVGLLLGVIAVYLMVENRELLLGRAVPEETERRFVQGVLSRGTVADIHDVKTRQLTPEAFAFKAEMRFSEAFVAAKLAEALPASGVPASGEARTQALSGAASALIRALSEEIDAIEAEVRKAIPEARHIDLELEHLPMPGAEAAPVRAPAYGAVAMPRP</sequence>
<proteinExistence type="predicted"/>
<evidence type="ECO:0000313" key="8">
    <source>
        <dbReference type="EMBL" id="QSQ21554.1"/>
    </source>
</evidence>
<keyword evidence="9" id="KW-1185">Reference proteome</keyword>
<dbReference type="Pfam" id="PF01545">
    <property type="entry name" value="Cation_efflux"/>
    <property type="match status" value="1"/>
</dbReference>
<feature type="transmembrane region" description="Helical" evidence="6">
    <location>
        <begin position="78"/>
        <end position="101"/>
    </location>
</feature>
<evidence type="ECO:0000256" key="6">
    <source>
        <dbReference type="SAM" id="Phobius"/>
    </source>
</evidence>
<evidence type="ECO:0000256" key="5">
    <source>
        <dbReference type="ARBA" id="ARBA00023136"/>
    </source>
</evidence>
<organism evidence="8 9">
    <name type="scientific">Pyxidicoccus parkwayensis</name>
    <dbReference type="NCBI Taxonomy" id="2813578"/>
    <lineage>
        <taxon>Bacteria</taxon>
        <taxon>Pseudomonadati</taxon>
        <taxon>Myxococcota</taxon>
        <taxon>Myxococcia</taxon>
        <taxon>Myxococcales</taxon>
        <taxon>Cystobacterineae</taxon>
        <taxon>Myxococcaceae</taxon>
        <taxon>Pyxidicoccus</taxon>
    </lineage>
</organism>
<dbReference type="Gene3D" id="1.20.1510.10">
    <property type="entry name" value="Cation efflux protein transmembrane domain"/>
    <property type="match status" value="1"/>
</dbReference>
<feature type="transmembrane region" description="Helical" evidence="6">
    <location>
        <begin position="113"/>
        <end position="139"/>
    </location>
</feature>